<dbReference type="PRINTS" id="PR00119">
    <property type="entry name" value="CATATPASE"/>
</dbReference>
<dbReference type="Pfam" id="PF00689">
    <property type="entry name" value="Cation_ATPase_C"/>
    <property type="match status" value="1"/>
</dbReference>
<dbReference type="NCBIfam" id="TIGR01494">
    <property type="entry name" value="ATPase_P-type"/>
    <property type="match status" value="3"/>
</dbReference>
<feature type="region of interest" description="Disordered" evidence="11">
    <location>
        <begin position="1"/>
        <end position="20"/>
    </location>
</feature>
<dbReference type="SUPFAM" id="SSF81660">
    <property type="entry name" value="Metal cation-transporting ATPase, ATP-binding domain N"/>
    <property type="match status" value="1"/>
</dbReference>
<dbReference type="GO" id="GO:0005524">
    <property type="term" value="F:ATP binding"/>
    <property type="evidence" value="ECO:0007669"/>
    <property type="project" value="UniProtKB-KW"/>
</dbReference>
<keyword evidence="6" id="KW-0067">ATP-binding</keyword>
<name>A0A919NIH8_9ACTN</name>
<dbReference type="InterPro" id="IPR023214">
    <property type="entry name" value="HAD_sf"/>
</dbReference>
<dbReference type="InterPro" id="IPR006068">
    <property type="entry name" value="ATPase_P-typ_cation-transptr_C"/>
</dbReference>
<evidence type="ECO:0000256" key="10">
    <source>
        <dbReference type="ARBA" id="ARBA00049360"/>
    </source>
</evidence>
<evidence type="ECO:0000256" key="4">
    <source>
        <dbReference type="ARBA" id="ARBA00022692"/>
    </source>
</evidence>
<dbReference type="PRINTS" id="PR00120">
    <property type="entry name" value="HATPASE"/>
</dbReference>
<reference evidence="14" key="1">
    <citation type="submission" date="2021-01" db="EMBL/GenBank/DDBJ databases">
        <title>Whole genome shotgun sequence of Actinoplanes tereljensis NBRC 105297.</title>
        <authorList>
            <person name="Komaki H."/>
            <person name="Tamura T."/>
        </authorList>
    </citation>
    <scope>NUCLEOTIDE SEQUENCE</scope>
    <source>
        <strain evidence="14">NBRC 105297</strain>
    </source>
</reference>
<protein>
    <submittedName>
        <fullName evidence="14">ATPase</fullName>
    </submittedName>
</protein>
<dbReference type="InterPro" id="IPR050510">
    <property type="entry name" value="Cation_transp_ATPase_P-type"/>
</dbReference>
<organism evidence="14 15">
    <name type="scientific">Paractinoplanes tereljensis</name>
    <dbReference type="NCBI Taxonomy" id="571912"/>
    <lineage>
        <taxon>Bacteria</taxon>
        <taxon>Bacillati</taxon>
        <taxon>Actinomycetota</taxon>
        <taxon>Actinomycetes</taxon>
        <taxon>Micromonosporales</taxon>
        <taxon>Micromonosporaceae</taxon>
        <taxon>Paractinoplanes</taxon>
    </lineage>
</organism>
<dbReference type="Gene3D" id="3.40.1110.10">
    <property type="entry name" value="Calcium-transporting ATPase, cytoplasmic domain N"/>
    <property type="match status" value="1"/>
</dbReference>
<feature type="region of interest" description="Disordered" evidence="11">
    <location>
        <begin position="921"/>
        <end position="942"/>
    </location>
</feature>
<feature type="transmembrane region" description="Helical" evidence="12">
    <location>
        <begin position="292"/>
        <end position="319"/>
    </location>
</feature>
<evidence type="ECO:0000256" key="9">
    <source>
        <dbReference type="ARBA" id="ARBA00023136"/>
    </source>
</evidence>
<evidence type="ECO:0000256" key="2">
    <source>
        <dbReference type="ARBA" id="ARBA00005675"/>
    </source>
</evidence>
<dbReference type="SUPFAM" id="SSF81653">
    <property type="entry name" value="Calcium ATPase, transduction domain A"/>
    <property type="match status" value="1"/>
</dbReference>
<dbReference type="Gene3D" id="2.70.150.10">
    <property type="entry name" value="Calcium-transporting ATPase, cytoplasmic transduction domain A"/>
    <property type="match status" value="1"/>
</dbReference>
<evidence type="ECO:0000313" key="15">
    <source>
        <dbReference type="Proteomes" id="UP000623608"/>
    </source>
</evidence>
<dbReference type="GO" id="GO:0016887">
    <property type="term" value="F:ATP hydrolysis activity"/>
    <property type="evidence" value="ECO:0007669"/>
    <property type="project" value="InterPro"/>
</dbReference>
<feature type="transmembrane region" description="Helical" evidence="12">
    <location>
        <begin position="69"/>
        <end position="88"/>
    </location>
</feature>
<evidence type="ECO:0000256" key="11">
    <source>
        <dbReference type="SAM" id="MobiDB-lite"/>
    </source>
</evidence>
<dbReference type="InterPro" id="IPR036412">
    <property type="entry name" value="HAD-like_sf"/>
</dbReference>
<dbReference type="SFLD" id="SFLDG00002">
    <property type="entry name" value="C1.7:_P-type_atpase_like"/>
    <property type="match status" value="1"/>
</dbReference>
<dbReference type="SFLD" id="SFLDS00003">
    <property type="entry name" value="Haloacid_Dehalogenase"/>
    <property type="match status" value="1"/>
</dbReference>
<feature type="transmembrane region" description="Helical" evidence="12">
    <location>
        <begin position="100"/>
        <end position="118"/>
    </location>
</feature>
<dbReference type="Gene3D" id="3.40.50.1000">
    <property type="entry name" value="HAD superfamily/HAD-like"/>
    <property type="match status" value="1"/>
</dbReference>
<evidence type="ECO:0000256" key="5">
    <source>
        <dbReference type="ARBA" id="ARBA00022741"/>
    </source>
</evidence>
<evidence type="ECO:0000313" key="14">
    <source>
        <dbReference type="EMBL" id="GIF18823.1"/>
    </source>
</evidence>
<evidence type="ECO:0000256" key="1">
    <source>
        <dbReference type="ARBA" id="ARBA00004651"/>
    </source>
</evidence>
<dbReference type="InterPro" id="IPR059000">
    <property type="entry name" value="ATPase_P-type_domA"/>
</dbReference>
<dbReference type="Gene3D" id="1.20.1110.10">
    <property type="entry name" value="Calcium-transporting ATPase, transmembrane domain"/>
    <property type="match status" value="1"/>
</dbReference>
<feature type="transmembrane region" description="Helical" evidence="12">
    <location>
        <begin position="266"/>
        <end position="286"/>
    </location>
</feature>
<keyword evidence="3" id="KW-1003">Cell membrane</keyword>
<dbReference type="GO" id="GO:0005886">
    <property type="term" value="C:plasma membrane"/>
    <property type="evidence" value="ECO:0007669"/>
    <property type="project" value="UniProtKB-SubCell"/>
</dbReference>
<sequence length="942" mass="98963">MARSGTQTAVPQSRPGFASPDVAGALDRLGVTSRGLSADDAALRLTRDGPNELPVAHGPSMLRRFAAQFTDLFAVMLLVAAVITLVAYELGRPRDTGNLQLAVAILAVVLLNAVIGFGQEFAAERTAEALRAMVPHRTVVVRDGERVDVPAVSLVVGDILVLEAGDAVPADARVIEAHGLTVDNSALTGESEPARRTPDAVAADGPPLDAGNLVWMGTTVSAGTARAVVVATAKDTEFGRIYQLTAQTRTEHSPLQRQVAGMARRVAAGAFCLGALVFAIRLPLGGPLVTSFVFALGVMVALVPEGLPATMSVALAVGVRRMAHRKALIKKLVAVETLGSTTVICTDKTGTLTKAEMTVQAVWVPDRTHAVSGAGYEPVGDVDDPEPLRGTLQAAVLCCDARLLPPDSAGGWRVLGDTTEGALLVAAAKAGVDLTAEQRAAPRIEEFPFDADRKLMTTVHRTGETTIAYVKGAPQELLARCTRIVQGDEGVVAISDAMRARVAAVNDDMSRDALRVLGVAYRPVSADAGQADAEQDLILLGLIGMLDPPRPEVSAAIATCERAGIRIVMVTGDSALTAEAIARKVGLITGASPRALTGADLDHLDEQQLRTLLADPSPVLFARVKPEHKMRVVSAFKDLGEIVAVTGDGANDAPALRRADIGVAMGASGTDVAREAAVMVLLDDSFASIAAAVERGRSVYQNIRTFLIYVFTSNVGELVPILVATFAGFPLVPLSAVQVLAIDLGSDVLPALALGTLQPEPGTMDKPPRSPRESLFSAAVVRRILFLGSIQAAGVTAVFFWHIHSAGLPFSSFTAANPVYREALTMAQAGIVISQIFVGLTLRSDRLSIVTLGLRSSGRMLAAQGLSLVAICAISYVPVLQRLFHTAPLSGADWAILVACGILLLLADEIRKAALRSRQRRHADSPVEQTLPASRRSRLQAR</sequence>
<dbReference type="FunFam" id="3.40.50.1000:FF:000083">
    <property type="entry name" value="Sodium/potassium-transporting ATPase subunit alpha"/>
    <property type="match status" value="1"/>
</dbReference>
<dbReference type="InterPro" id="IPR023299">
    <property type="entry name" value="ATPase_P-typ_cyto_dom_N"/>
</dbReference>
<evidence type="ECO:0000256" key="12">
    <source>
        <dbReference type="SAM" id="Phobius"/>
    </source>
</evidence>
<dbReference type="EMBL" id="BOMY01000010">
    <property type="protein sequence ID" value="GIF18823.1"/>
    <property type="molecule type" value="Genomic_DNA"/>
</dbReference>
<keyword evidence="7" id="KW-1278">Translocase</keyword>
<comment type="subcellular location">
    <subcellularLocation>
        <location evidence="1">Cell membrane</location>
        <topology evidence="1">Multi-pass membrane protein</topology>
    </subcellularLocation>
</comment>
<dbReference type="AlphaFoldDB" id="A0A919NIH8"/>
<comment type="catalytic activity">
    <reaction evidence="10">
        <text>ATP + H2O = ADP + phosphate + H(+)</text>
        <dbReference type="Rhea" id="RHEA:13065"/>
        <dbReference type="ChEBI" id="CHEBI:15377"/>
        <dbReference type="ChEBI" id="CHEBI:15378"/>
        <dbReference type="ChEBI" id="CHEBI:30616"/>
        <dbReference type="ChEBI" id="CHEBI:43474"/>
        <dbReference type="ChEBI" id="CHEBI:456216"/>
    </reaction>
</comment>
<keyword evidence="5" id="KW-0547">Nucleotide-binding</keyword>
<evidence type="ECO:0000256" key="6">
    <source>
        <dbReference type="ARBA" id="ARBA00022840"/>
    </source>
</evidence>
<dbReference type="Pfam" id="PF00122">
    <property type="entry name" value="E1-E2_ATPase"/>
    <property type="match status" value="1"/>
</dbReference>
<feature type="transmembrane region" description="Helical" evidence="12">
    <location>
        <begin position="823"/>
        <end position="840"/>
    </location>
</feature>
<evidence type="ECO:0000256" key="7">
    <source>
        <dbReference type="ARBA" id="ARBA00022967"/>
    </source>
</evidence>
<dbReference type="SUPFAM" id="SSF81665">
    <property type="entry name" value="Calcium ATPase, transmembrane domain M"/>
    <property type="match status" value="1"/>
</dbReference>
<accession>A0A919NIH8</accession>
<evidence type="ECO:0000256" key="3">
    <source>
        <dbReference type="ARBA" id="ARBA00022475"/>
    </source>
</evidence>
<dbReference type="SMART" id="SM00831">
    <property type="entry name" value="Cation_ATPase_N"/>
    <property type="match status" value="1"/>
</dbReference>
<comment type="similarity">
    <text evidence="2">Belongs to the cation transport ATPase (P-type) (TC 3.A.3) family. Type IIA subfamily.</text>
</comment>
<dbReference type="InterPro" id="IPR023298">
    <property type="entry name" value="ATPase_P-typ_TM_dom_sf"/>
</dbReference>
<dbReference type="SFLD" id="SFLDF00027">
    <property type="entry name" value="p-type_atpase"/>
    <property type="match status" value="1"/>
</dbReference>
<dbReference type="InterPro" id="IPR008250">
    <property type="entry name" value="ATPase_P-typ_transduc_dom_A_sf"/>
</dbReference>
<dbReference type="PANTHER" id="PTHR43294">
    <property type="entry name" value="SODIUM/POTASSIUM-TRANSPORTING ATPASE SUBUNIT ALPHA"/>
    <property type="match status" value="1"/>
</dbReference>
<feature type="compositionally biased region" description="Polar residues" evidence="11">
    <location>
        <begin position="1"/>
        <end position="11"/>
    </location>
</feature>
<dbReference type="InterPro" id="IPR001757">
    <property type="entry name" value="P_typ_ATPase"/>
</dbReference>
<dbReference type="SUPFAM" id="SSF56784">
    <property type="entry name" value="HAD-like"/>
    <property type="match status" value="1"/>
</dbReference>
<dbReference type="Proteomes" id="UP000623608">
    <property type="component" value="Unassembled WGS sequence"/>
</dbReference>
<keyword evidence="4 12" id="KW-0812">Transmembrane</keyword>
<gene>
    <name evidence="14" type="ORF">Ate02nite_15530</name>
</gene>
<dbReference type="InterPro" id="IPR044492">
    <property type="entry name" value="P_typ_ATPase_HD_dom"/>
</dbReference>
<proteinExistence type="inferred from homology"/>
<evidence type="ECO:0000256" key="8">
    <source>
        <dbReference type="ARBA" id="ARBA00022989"/>
    </source>
</evidence>
<keyword evidence="15" id="KW-1185">Reference proteome</keyword>
<keyword evidence="9 12" id="KW-0472">Membrane</keyword>
<dbReference type="Pfam" id="PF00690">
    <property type="entry name" value="Cation_ATPase_N"/>
    <property type="match status" value="1"/>
</dbReference>
<evidence type="ECO:0000259" key="13">
    <source>
        <dbReference type="SMART" id="SM00831"/>
    </source>
</evidence>
<feature type="transmembrane region" description="Helical" evidence="12">
    <location>
        <begin position="861"/>
        <end position="879"/>
    </location>
</feature>
<feature type="domain" description="Cation-transporting P-type ATPase N-terminal" evidence="13">
    <location>
        <begin position="16"/>
        <end position="89"/>
    </location>
</feature>
<comment type="caution">
    <text evidence="14">The sequence shown here is derived from an EMBL/GenBank/DDBJ whole genome shotgun (WGS) entry which is preliminary data.</text>
</comment>
<feature type="transmembrane region" description="Helical" evidence="12">
    <location>
        <begin position="891"/>
        <end position="910"/>
    </location>
</feature>
<dbReference type="PANTHER" id="PTHR43294:SF21">
    <property type="entry name" value="CATION TRANSPORTING ATPASE"/>
    <property type="match status" value="1"/>
</dbReference>
<keyword evidence="8 12" id="KW-1133">Transmembrane helix</keyword>
<feature type="transmembrane region" description="Helical" evidence="12">
    <location>
        <begin position="775"/>
        <end position="803"/>
    </location>
</feature>
<dbReference type="PROSITE" id="PS00154">
    <property type="entry name" value="ATPASE_E1_E2"/>
    <property type="match status" value="1"/>
</dbReference>
<dbReference type="InterPro" id="IPR004014">
    <property type="entry name" value="ATPase_P-typ_cation-transptr_N"/>
</dbReference>
<dbReference type="Pfam" id="PF13246">
    <property type="entry name" value="Cation_ATPase"/>
    <property type="match status" value="1"/>
</dbReference>
<dbReference type="InterPro" id="IPR018303">
    <property type="entry name" value="ATPase_P-typ_P_site"/>
</dbReference>